<dbReference type="AlphaFoldDB" id="A0A176VNC3"/>
<gene>
    <name evidence="1" type="ORF">AXG93_2381s1140</name>
</gene>
<reference evidence="1" key="1">
    <citation type="submission" date="2016-03" db="EMBL/GenBank/DDBJ databases">
        <title>Mechanisms controlling the formation of the plant cell surface in tip-growing cells are functionally conserved among land plants.</title>
        <authorList>
            <person name="Honkanen S."/>
            <person name="Jones V.A."/>
            <person name="Morieri G."/>
            <person name="Champion C."/>
            <person name="Hetherington A.J."/>
            <person name="Kelly S."/>
            <person name="Saint-Marcoux D."/>
            <person name="Proust H."/>
            <person name="Prescott H."/>
            <person name="Dolan L."/>
        </authorList>
    </citation>
    <scope>NUCLEOTIDE SEQUENCE [LARGE SCALE GENOMIC DNA]</scope>
    <source>
        <tissue evidence="1">Whole gametophyte</tissue>
    </source>
</reference>
<accession>A0A176VNC3</accession>
<protein>
    <submittedName>
        <fullName evidence="1">Uncharacterized protein</fullName>
    </submittedName>
</protein>
<dbReference type="Proteomes" id="UP000077202">
    <property type="component" value="Unassembled WGS sequence"/>
</dbReference>
<name>A0A176VNC3_MARPO</name>
<proteinExistence type="predicted"/>
<evidence type="ECO:0000313" key="2">
    <source>
        <dbReference type="Proteomes" id="UP000077202"/>
    </source>
</evidence>
<comment type="caution">
    <text evidence="1">The sequence shown here is derived from an EMBL/GenBank/DDBJ whole genome shotgun (WGS) entry which is preliminary data.</text>
</comment>
<dbReference type="EMBL" id="LVLJ01003206">
    <property type="protein sequence ID" value="OAE22418.1"/>
    <property type="molecule type" value="Genomic_DNA"/>
</dbReference>
<keyword evidence="2" id="KW-1185">Reference proteome</keyword>
<evidence type="ECO:0000313" key="1">
    <source>
        <dbReference type="EMBL" id="OAE22418.1"/>
    </source>
</evidence>
<organism evidence="1 2">
    <name type="scientific">Marchantia polymorpha subsp. ruderalis</name>
    <dbReference type="NCBI Taxonomy" id="1480154"/>
    <lineage>
        <taxon>Eukaryota</taxon>
        <taxon>Viridiplantae</taxon>
        <taxon>Streptophyta</taxon>
        <taxon>Embryophyta</taxon>
        <taxon>Marchantiophyta</taxon>
        <taxon>Marchantiopsida</taxon>
        <taxon>Marchantiidae</taxon>
        <taxon>Marchantiales</taxon>
        <taxon>Marchantiaceae</taxon>
        <taxon>Marchantia</taxon>
    </lineage>
</organism>
<sequence>MKFLPARPTIDRERIVLGVCMMDNRNGLFCLVSSIGQVYVPARVLLDPVVSLAESYDVLVGGAVLYPMGFWMDYWTEIAAYRPGWQSGDGRLSELPVRFISRDRPLESTSVALTSVVGFIGVLTWSDDLLEGNMSTDDTLVYEEVEEIRDPTLTVDSILDVSRHSQVVRVADRSPMVLVNRIGKPQMALPTLVS</sequence>